<dbReference type="STRING" id="888743.HMPREF9141_1464"/>
<dbReference type="EMBL" id="AEWX01000021">
    <property type="protein sequence ID" value="EGC19979.1"/>
    <property type="molecule type" value="Genomic_DNA"/>
</dbReference>
<organism evidence="2 3">
    <name type="scientific">Prevotella multiformis DSM 16608</name>
    <dbReference type="NCBI Taxonomy" id="888743"/>
    <lineage>
        <taxon>Bacteria</taxon>
        <taxon>Pseudomonadati</taxon>
        <taxon>Bacteroidota</taxon>
        <taxon>Bacteroidia</taxon>
        <taxon>Bacteroidales</taxon>
        <taxon>Prevotellaceae</taxon>
        <taxon>Prevotella</taxon>
    </lineage>
</organism>
<keyword evidence="1" id="KW-1133">Transmembrane helix</keyword>
<feature type="transmembrane region" description="Helical" evidence="1">
    <location>
        <begin position="20"/>
        <end position="38"/>
    </location>
</feature>
<sequence>MELNVNAKVKKKRIPCNTPFFLDTFPVISLLIIIRLSLPFHRF</sequence>
<name>F0F797_9BACT</name>
<dbReference type="HOGENOM" id="CLU_3237714_0_0_10"/>
<keyword evidence="3" id="KW-1185">Reference proteome</keyword>
<gene>
    <name evidence="2" type="ORF">HMPREF9141_1464</name>
</gene>
<dbReference type="AlphaFoldDB" id="F0F797"/>
<dbReference type="Proteomes" id="UP000005697">
    <property type="component" value="Unassembled WGS sequence"/>
</dbReference>
<keyword evidence="1" id="KW-0472">Membrane</keyword>
<reference evidence="2 3" key="1">
    <citation type="submission" date="2011-01" db="EMBL/GenBank/DDBJ databases">
        <authorList>
            <person name="Muzny D."/>
            <person name="Qin X."/>
            <person name="Deng J."/>
            <person name="Jiang H."/>
            <person name="Liu Y."/>
            <person name="Qu J."/>
            <person name="Song X.-Z."/>
            <person name="Zhang L."/>
            <person name="Thornton R."/>
            <person name="Coyle M."/>
            <person name="Francisco L."/>
            <person name="Jackson L."/>
            <person name="Javaid M."/>
            <person name="Korchina V."/>
            <person name="Kovar C."/>
            <person name="Mata R."/>
            <person name="Mathew T."/>
            <person name="Ngo R."/>
            <person name="Nguyen L."/>
            <person name="Nguyen N."/>
            <person name="Okwuonu G."/>
            <person name="Ongeri F."/>
            <person name="Pham C."/>
            <person name="Simmons D."/>
            <person name="Wilczek-Boney K."/>
            <person name="Hale W."/>
            <person name="Jakkamsetti A."/>
            <person name="Pham P."/>
            <person name="Ruth R."/>
            <person name="San Lucas F."/>
            <person name="Warren J."/>
            <person name="Zhang J."/>
            <person name="Zhao Z."/>
            <person name="Zhou C."/>
            <person name="Zhu D."/>
            <person name="Lee S."/>
            <person name="Bess C."/>
            <person name="Blankenburg K."/>
            <person name="Forbes L."/>
            <person name="Fu Q."/>
            <person name="Gubbala S."/>
            <person name="Hirani K."/>
            <person name="Jayaseelan J.C."/>
            <person name="Lara F."/>
            <person name="Munidasa M."/>
            <person name="Palculict T."/>
            <person name="Patil S."/>
            <person name="Pu L.-L."/>
            <person name="Saada N."/>
            <person name="Tang L."/>
            <person name="Weissenberger G."/>
            <person name="Zhu Y."/>
            <person name="Hemphill L."/>
            <person name="Shang Y."/>
            <person name="Youmans B."/>
            <person name="Ayvaz T."/>
            <person name="Ross M."/>
            <person name="Santibanez J."/>
            <person name="Aqrawi P."/>
            <person name="Gross S."/>
            <person name="Joshi V."/>
            <person name="Fowler G."/>
            <person name="Nazareth L."/>
            <person name="Reid J."/>
            <person name="Worley K."/>
            <person name="Petrosino J."/>
            <person name="Highlander S."/>
            <person name="Gibbs R."/>
        </authorList>
    </citation>
    <scope>NUCLEOTIDE SEQUENCE [LARGE SCALE GENOMIC DNA]</scope>
    <source>
        <strain evidence="2 3">DSM 16608</strain>
    </source>
</reference>
<evidence type="ECO:0000313" key="2">
    <source>
        <dbReference type="EMBL" id="EGC19979.1"/>
    </source>
</evidence>
<proteinExistence type="predicted"/>
<comment type="caution">
    <text evidence="2">The sequence shown here is derived from an EMBL/GenBank/DDBJ whole genome shotgun (WGS) entry which is preliminary data.</text>
</comment>
<evidence type="ECO:0000256" key="1">
    <source>
        <dbReference type="SAM" id="Phobius"/>
    </source>
</evidence>
<keyword evidence="1" id="KW-0812">Transmembrane</keyword>
<protein>
    <submittedName>
        <fullName evidence="2">Uncharacterized protein</fullName>
    </submittedName>
</protein>
<evidence type="ECO:0000313" key="3">
    <source>
        <dbReference type="Proteomes" id="UP000005697"/>
    </source>
</evidence>
<accession>F0F797</accession>